<protein>
    <submittedName>
        <fullName evidence="1">Uncharacterized protein</fullName>
    </submittedName>
</protein>
<proteinExistence type="predicted"/>
<evidence type="ECO:0000313" key="2">
    <source>
        <dbReference type="Proteomes" id="UP000324748"/>
    </source>
</evidence>
<sequence>MQCITSVSLKRVLLKRCDTDTGRFIASYRIVSSLETNTEHQQPDPDQANTYPPEVPHFSYLSHYTVSLVSLFLFIPLQTKALIKESKL</sequence>
<evidence type="ECO:0000313" key="1">
    <source>
        <dbReference type="EMBL" id="KAA1106555.1"/>
    </source>
</evidence>
<dbReference type="AlphaFoldDB" id="A0A5B0Q053"/>
<name>A0A5B0Q053_PUCGR</name>
<dbReference type="Proteomes" id="UP000324748">
    <property type="component" value="Unassembled WGS sequence"/>
</dbReference>
<gene>
    <name evidence="1" type="ORF">PGT21_036133</name>
</gene>
<keyword evidence="2" id="KW-1185">Reference proteome</keyword>
<accession>A0A5B0Q053</accession>
<comment type="caution">
    <text evidence="1">The sequence shown here is derived from an EMBL/GenBank/DDBJ whole genome shotgun (WGS) entry which is preliminary data.</text>
</comment>
<reference evidence="1 2" key="1">
    <citation type="submission" date="2019-05" db="EMBL/GenBank/DDBJ databases">
        <title>Emergence of the Ug99 lineage of the wheat stem rust pathogen through somatic hybridization.</title>
        <authorList>
            <person name="Li F."/>
            <person name="Upadhyaya N.M."/>
            <person name="Sperschneider J."/>
            <person name="Matny O."/>
            <person name="Nguyen-Phuc H."/>
            <person name="Mago R."/>
            <person name="Raley C."/>
            <person name="Miller M.E."/>
            <person name="Silverstein K.A.T."/>
            <person name="Henningsen E."/>
            <person name="Hirsch C.D."/>
            <person name="Visser B."/>
            <person name="Pretorius Z.A."/>
            <person name="Steffenson B.J."/>
            <person name="Schwessinger B."/>
            <person name="Dodds P.N."/>
            <person name="Figueroa M."/>
        </authorList>
    </citation>
    <scope>NUCLEOTIDE SEQUENCE [LARGE SCALE GENOMIC DNA]</scope>
    <source>
        <strain evidence="1">21-0</strain>
    </source>
</reference>
<organism evidence="1 2">
    <name type="scientific">Puccinia graminis f. sp. tritici</name>
    <dbReference type="NCBI Taxonomy" id="56615"/>
    <lineage>
        <taxon>Eukaryota</taxon>
        <taxon>Fungi</taxon>
        <taxon>Dikarya</taxon>
        <taxon>Basidiomycota</taxon>
        <taxon>Pucciniomycotina</taxon>
        <taxon>Pucciniomycetes</taxon>
        <taxon>Pucciniales</taxon>
        <taxon>Pucciniaceae</taxon>
        <taxon>Puccinia</taxon>
    </lineage>
</organism>
<dbReference type="EMBL" id="VSWC01000040">
    <property type="protein sequence ID" value="KAA1106555.1"/>
    <property type="molecule type" value="Genomic_DNA"/>
</dbReference>